<dbReference type="InterPro" id="IPR041496">
    <property type="entry name" value="YitH/HolE_GNAT"/>
</dbReference>
<dbReference type="PROSITE" id="PS51186">
    <property type="entry name" value="GNAT"/>
    <property type="match status" value="1"/>
</dbReference>
<dbReference type="PANTHER" id="PTHR47237">
    <property type="entry name" value="SLL0310 PROTEIN"/>
    <property type="match status" value="1"/>
</dbReference>
<dbReference type="Pfam" id="PF00583">
    <property type="entry name" value="Acetyltransf_1"/>
    <property type="match status" value="1"/>
</dbReference>
<evidence type="ECO:0000313" key="3">
    <source>
        <dbReference type="Proteomes" id="UP000322214"/>
    </source>
</evidence>
<dbReference type="PANTHER" id="PTHR47237:SF2">
    <property type="entry name" value="BLL4206 PROTEIN"/>
    <property type="match status" value="1"/>
</dbReference>
<gene>
    <name evidence="2" type="ORF">MFFC18_05990</name>
</gene>
<evidence type="ECO:0000259" key="1">
    <source>
        <dbReference type="PROSITE" id="PS51186"/>
    </source>
</evidence>
<dbReference type="Gene3D" id="3.40.630.30">
    <property type="match status" value="1"/>
</dbReference>
<dbReference type="InterPro" id="IPR052729">
    <property type="entry name" value="Acyl/Acetyltrans_Enzymes"/>
</dbReference>
<dbReference type="InterPro" id="IPR016181">
    <property type="entry name" value="Acyl_CoA_acyltransferase"/>
</dbReference>
<dbReference type="OrthoDB" id="46888at2"/>
<dbReference type="GO" id="GO:0016747">
    <property type="term" value="F:acyltransferase activity, transferring groups other than amino-acyl groups"/>
    <property type="evidence" value="ECO:0007669"/>
    <property type="project" value="InterPro"/>
</dbReference>
<protein>
    <recommendedName>
        <fullName evidence="1">N-acetyltransferase domain-containing protein</fullName>
    </recommendedName>
</protein>
<proteinExistence type="predicted"/>
<dbReference type="EMBL" id="CP042912">
    <property type="protein sequence ID" value="QEG20748.1"/>
    <property type="molecule type" value="Genomic_DNA"/>
</dbReference>
<organism evidence="2 3">
    <name type="scientific">Mariniblastus fucicola</name>
    <dbReference type="NCBI Taxonomy" id="980251"/>
    <lineage>
        <taxon>Bacteria</taxon>
        <taxon>Pseudomonadati</taxon>
        <taxon>Planctomycetota</taxon>
        <taxon>Planctomycetia</taxon>
        <taxon>Pirellulales</taxon>
        <taxon>Pirellulaceae</taxon>
        <taxon>Mariniblastus</taxon>
    </lineage>
</organism>
<keyword evidence="3" id="KW-1185">Reference proteome</keyword>
<dbReference type="SUPFAM" id="SSF55729">
    <property type="entry name" value="Acyl-CoA N-acyltransferases (Nat)"/>
    <property type="match status" value="1"/>
</dbReference>
<dbReference type="STRING" id="980251.GCA_001642875_03102"/>
<name>A0A5B9P304_9BACT</name>
<dbReference type="Pfam" id="PF18014">
    <property type="entry name" value="Acetyltransf_18"/>
    <property type="match status" value="1"/>
</dbReference>
<dbReference type="InterPro" id="IPR000182">
    <property type="entry name" value="GNAT_dom"/>
</dbReference>
<dbReference type="Proteomes" id="UP000322214">
    <property type="component" value="Chromosome"/>
</dbReference>
<accession>A0A5B9P304</accession>
<dbReference type="CDD" id="cd04301">
    <property type="entry name" value="NAT_SF"/>
    <property type="match status" value="1"/>
</dbReference>
<feature type="domain" description="N-acetyltransferase" evidence="1">
    <location>
        <begin position="4"/>
        <end position="153"/>
    </location>
</feature>
<dbReference type="KEGG" id="mff:MFFC18_05990"/>
<dbReference type="Gene3D" id="3.40.630.90">
    <property type="match status" value="1"/>
</dbReference>
<dbReference type="RefSeq" id="WP_084417235.1">
    <property type="nucleotide sequence ID" value="NZ_CP042912.1"/>
</dbReference>
<reference evidence="2 3" key="1">
    <citation type="submission" date="2019-08" db="EMBL/GenBank/DDBJ databases">
        <title>Deep-cultivation of Planctomycetes and their phenomic and genomic characterization uncovers novel biology.</title>
        <authorList>
            <person name="Wiegand S."/>
            <person name="Jogler M."/>
            <person name="Boedeker C."/>
            <person name="Pinto D."/>
            <person name="Vollmers J."/>
            <person name="Rivas-Marin E."/>
            <person name="Kohn T."/>
            <person name="Peeters S.H."/>
            <person name="Heuer A."/>
            <person name="Rast P."/>
            <person name="Oberbeckmann S."/>
            <person name="Bunk B."/>
            <person name="Jeske O."/>
            <person name="Meyerdierks A."/>
            <person name="Storesund J.E."/>
            <person name="Kallscheuer N."/>
            <person name="Luecker S."/>
            <person name="Lage O.M."/>
            <person name="Pohl T."/>
            <person name="Merkel B.J."/>
            <person name="Hornburger P."/>
            <person name="Mueller R.-W."/>
            <person name="Bruemmer F."/>
            <person name="Labrenz M."/>
            <person name="Spormann A.M."/>
            <person name="Op den Camp H."/>
            <person name="Overmann J."/>
            <person name="Amann R."/>
            <person name="Jetten M.S.M."/>
            <person name="Mascher T."/>
            <person name="Medema M.H."/>
            <person name="Devos D.P."/>
            <person name="Kaster A.-K."/>
            <person name="Ovreas L."/>
            <person name="Rohde M."/>
            <person name="Galperin M.Y."/>
            <person name="Jogler C."/>
        </authorList>
    </citation>
    <scope>NUCLEOTIDE SEQUENCE [LARGE SCALE GENOMIC DNA]</scope>
    <source>
        <strain evidence="2 3">FC18</strain>
    </source>
</reference>
<evidence type="ECO:0000313" key="2">
    <source>
        <dbReference type="EMBL" id="QEG20748.1"/>
    </source>
</evidence>
<dbReference type="AlphaFoldDB" id="A0A5B9P304"/>
<sequence length="305" mass="34216">MSNFTLQTMQPDQWPEVASLIHDSTNAWYRANRNFDIFTEGPESTLLFCEVYESLDPGCCLVAVEDDSKRVLGSCFYHPRETHFSLGIMNVHPDAFGRGVARTMLGRIMELAESENKPVRLVSSAMNLDSYSLYTKAGFVPRETYQDMILEIPDSGIGTSNLHVRDATIDDVEAIMELERRVAHITREKDYRHFIANESGQWHTSVLYDDDELAGWIVSISHPASSMIGPCIARDEQSAIALLQAEINHRAGNTMVFLVPVEASQIVRAAYGWGAKNCELHVSQVYGEFKPFNGIVMPTFMPETA</sequence>